<accession>A0AAI8VH68</accession>
<proteinExistence type="predicted"/>
<reference evidence="3" key="1">
    <citation type="submission" date="2023-10" db="EMBL/GenBank/DDBJ databases">
        <authorList>
            <person name="Hackl T."/>
        </authorList>
    </citation>
    <scope>NUCLEOTIDE SEQUENCE</scope>
</reference>
<feature type="domain" description="DUF8212" evidence="2">
    <location>
        <begin position="216"/>
        <end position="269"/>
    </location>
</feature>
<feature type="domain" description="Heterokaryon incompatibility" evidence="1">
    <location>
        <begin position="23"/>
        <end position="107"/>
    </location>
</feature>
<keyword evidence="4" id="KW-1185">Reference proteome</keyword>
<comment type="caution">
    <text evidence="3">The sequence shown here is derived from an EMBL/GenBank/DDBJ whole genome shotgun (WGS) entry which is preliminary data.</text>
</comment>
<dbReference type="InterPro" id="IPR010730">
    <property type="entry name" value="HET"/>
</dbReference>
<organism evidence="3 4">
    <name type="scientific">Anthostomella pinea</name>
    <dbReference type="NCBI Taxonomy" id="933095"/>
    <lineage>
        <taxon>Eukaryota</taxon>
        <taxon>Fungi</taxon>
        <taxon>Dikarya</taxon>
        <taxon>Ascomycota</taxon>
        <taxon>Pezizomycotina</taxon>
        <taxon>Sordariomycetes</taxon>
        <taxon>Xylariomycetidae</taxon>
        <taxon>Xylariales</taxon>
        <taxon>Xylariaceae</taxon>
        <taxon>Anthostomella</taxon>
    </lineage>
</organism>
<protein>
    <submittedName>
        <fullName evidence="3">Uu.00g088890.m01.CDS01</fullName>
    </submittedName>
</protein>
<sequence length="635" mass="71763">MRLLNARTYEVHEFLSEEAGRDYAILSHTWGLEECTLQQMSAPGVATRKGYAKIKYCCDQALRDGLEWAWVDTCCIDKTSTAELSEAINSMFRWYRQASVCYTYLDDVTTLQDLGSCRWLTRGWTLQELIAPRDLRFYSSTWSYLGSKFELRDMLSDITTIDQSVLTTGVFDQVPVARRMSWAAKRQTTRVEDQAYSLLGIFDVNMPLLYGEGKKSFTRLQEEIMKVSDDQTLFAWGLPKTLASIGDFTTGPIAESQMHGLLADSPSDFVTTHVLLPLSMHSDMPPILFSNGVRLDTQIVTRKVRNFEYLFATISCTVQGQQRNYLGIPLLSWDTKYTARCGDIVLLPASGLDMRTGTLLIKAPTSAHTRRPLDDFAIVRVPSLTECHYLLEEVYCLPGVEYYAGNQTVRVSQQKQQHLSGPYAVLFFAPMTRSFGVQLKGQNAELHKLSSKGAHKFRRGVAAFAIVLGSDSDIRHDSWTAFVPILREACADEDFHSLLRHDEKLVQYCATKAQLKSTLADQNWGASLSTRKSHLHQLLQTRTYPIDDSYAKIWALCMCVELQVAPADLVEDAVYVCINMVASTVRHSVLLKLSDNFCDKLNNGDVIGKLLAETNYTPEWRTHFGTDRILWPTGR</sequence>
<dbReference type="InterPro" id="IPR058525">
    <property type="entry name" value="DUF8212"/>
</dbReference>
<evidence type="ECO:0000259" key="1">
    <source>
        <dbReference type="Pfam" id="PF06985"/>
    </source>
</evidence>
<name>A0AAI8VH68_9PEZI</name>
<dbReference type="PANTHER" id="PTHR10622:SF10">
    <property type="entry name" value="HET DOMAIN-CONTAINING PROTEIN"/>
    <property type="match status" value="1"/>
</dbReference>
<gene>
    <name evidence="3" type="ORF">KHLLAP_LOCUS8171</name>
</gene>
<dbReference type="AlphaFoldDB" id="A0AAI8VH68"/>
<evidence type="ECO:0000313" key="4">
    <source>
        <dbReference type="Proteomes" id="UP001295740"/>
    </source>
</evidence>
<dbReference type="EMBL" id="CAUWAG010000010">
    <property type="protein sequence ID" value="CAJ2507703.1"/>
    <property type="molecule type" value="Genomic_DNA"/>
</dbReference>
<evidence type="ECO:0000313" key="3">
    <source>
        <dbReference type="EMBL" id="CAJ2507703.1"/>
    </source>
</evidence>
<dbReference type="Proteomes" id="UP001295740">
    <property type="component" value="Unassembled WGS sequence"/>
</dbReference>
<evidence type="ECO:0000259" key="2">
    <source>
        <dbReference type="Pfam" id="PF26640"/>
    </source>
</evidence>
<dbReference type="PANTHER" id="PTHR10622">
    <property type="entry name" value="HET DOMAIN-CONTAINING PROTEIN"/>
    <property type="match status" value="1"/>
</dbReference>
<dbReference type="Pfam" id="PF26640">
    <property type="entry name" value="DUF8212"/>
    <property type="match status" value="1"/>
</dbReference>
<dbReference type="Pfam" id="PF06985">
    <property type="entry name" value="HET"/>
    <property type="match status" value="1"/>
</dbReference>